<dbReference type="InterPro" id="IPR002502">
    <property type="entry name" value="Amidase_domain"/>
</dbReference>
<dbReference type="SMART" id="SM00644">
    <property type="entry name" value="Ami_2"/>
    <property type="match status" value="1"/>
</dbReference>
<dbReference type="InterPro" id="IPR018392">
    <property type="entry name" value="LysM"/>
</dbReference>
<dbReference type="GO" id="GO:0009253">
    <property type="term" value="P:peptidoglycan catabolic process"/>
    <property type="evidence" value="ECO:0007669"/>
    <property type="project" value="InterPro"/>
</dbReference>
<reference evidence="10" key="1">
    <citation type="journal article" date="2008" name="Genome Res.">
        <title>The genome of Pelotomaculum thermopropionicum reveals niche-associated evolution in anaerobic microbiota.</title>
        <authorList>
            <person name="Kosaka T."/>
            <person name="Kato S."/>
            <person name="Shimoyama T."/>
            <person name="Ishii S."/>
            <person name="Abe T."/>
            <person name="Watanabe K."/>
        </authorList>
    </citation>
    <scope>NUCLEOTIDE SEQUENCE [LARGE SCALE GENOMIC DNA]</scope>
    <source>
        <strain evidence="10">DSM 13744 / JCM 10971 / SI</strain>
    </source>
</reference>
<evidence type="ECO:0000313" key="10">
    <source>
        <dbReference type="Proteomes" id="UP000006556"/>
    </source>
</evidence>
<name>A5D090_PELTS</name>
<evidence type="ECO:0000256" key="5">
    <source>
        <dbReference type="ARBA" id="ARBA00022969"/>
    </source>
</evidence>
<keyword evidence="10" id="KW-1185">Reference proteome</keyword>
<feature type="domain" description="LysM" evidence="8">
    <location>
        <begin position="156"/>
        <end position="201"/>
    </location>
</feature>
<proteinExistence type="inferred from homology"/>
<dbReference type="SUPFAM" id="SSF55846">
    <property type="entry name" value="N-acetylmuramoyl-L-alanine amidase-like"/>
    <property type="match status" value="1"/>
</dbReference>
<dbReference type="Pfam" id="PF01476">
    <property type="entry name" value="LysM"/>
    <property type="match status" value="1"/>
</dbReference>
<dbReference type="CDD" id="cd00118">
    <property type="entry name" value="LysM"/>
    <property type="match status" value="1"/>
</dbReference>
<evidence type="ECO:0000256" key="7">
    <source>
        <dbReference type="ARBA" id="ARBA00023316"/>
    </source>
</evidence>
<evidence type="ECO:0000256" key="4">
    <source>
        <dbReference type="ARBA" id="ARBA00022801"/>
    </source>
</evidence>
<keyword evidence="7" id="KW-0961">Cell wall biogenesis/degradation</keyword>
<dbReference type="KEGG" id="pth:PTH_2173"/>
<dbReference type="CDD" id="cd06583">
    <property type="entry name" value="PGRP"/>
    <property type="match status" value="1"/>
</dbReference>
<dbReference type="PANTHER" id="PTHR30417">
    <property type="entry name" value="N-ACETYLMURAMOYL-L-ALANINE AMIDASE AMID"/>
    <property type="match status" value="1"/>
</dbReference>
<dbReference type="SMART" id="SM00257">
    <property type="entry name" value="LysM"/>
    <property type="match status" value="1"/>
</dbReference>
<evidence type="ECO:0000313" key="9">
    <source>
        <dbReference type="EMBL" id="BAF60354.1"/>
    </source>
</evidence>
<comment type="similarity">
    <text evidence="2">Belongs to the N-acetylmuramoyl-L-alanine amidase 2 family.</text>
</comment>
<sequence>MKIIQGFIPGNLRARPGRKMEPKFITVHNTGNTNKGANARGHAEFLKAGKSGSTGWHFTVDDKEIIQHIPAGENAYHADDGADGPGNTTSIGIEICENEDGDYRKAEANAVLLIRHLMAEFKIPVENVVQHRYWSGKYCPHRIIPRWAEFIETIQGTYTVKEGDTLAAIAGRFELTMEEIVLANPRLKDPDRLSVGDKIKITKVEPQARPIPWPPCLTGLKRLF</sequence>
<keyword evidence="6" id="KW-0178">Competence</keyword>
<dbReference type="HOGENOM" id="CLU_047675_4_1_9"/>
<keyword evidence="5" id="KW-0749">Sporulation</keyword>
<comment type="catalytic activity">
    <reaction evidence="1">
        <text>Hydrolyzes the link between N-acetylmuramoyl residues and L-amino acid residues in certain cell-wall glycopeptides.</text>
        <dbReference type="EC" id="3.5.1.28"/>
    </reaction>
</comment>
<dbReference type="InterPro" id="IPR051206">
    <property type="entry name" value="NAMLAA_amidase_2"/>
</dbReference>
<dbReference type="EC" id="3.5.1.28" evidence="3"/>
<protein>
    <recommendedName>
        <fullName evidence="3">N-acetylmuramoyl-L-alanine amidase</fullName>
        <ecNumber evidence="3">3.5.1.28</ecNumber>
    </recommendedName>
</protein>
<evidence type="ECO:0000256" key="3">
    <source>
        <dbReference type="ARBA" id="ARBA00011901"/>
    </source>
</evidence>
<evidence type="ECO:0000256" key="1">
    <source>
        <dbReference type="ARBA" id="ARBA00001561"/>
    </source>
</evidence>
<dbReference type="GO" id="GO:0030420">
    <property type="term" value="P:establishment of competence for transformation"/>
    <property type="evidence" value="ECO:0007669"/>
    <property type="project" value="UniProtKB-KW"/>
</dbReference>
<dbReference type="GO" id="GO:0071555">
    <property type="term" value="P:cell wall organization"/>
    <property type="evidence" value="ECO:0007669"/>
    <property type="project" value="UniProtKB-KW"/>
</dbReference>
<dbReference type="GO" id="GO:0030435">
    <property type="term" value="P:sporulation resulting in formation of a cellular spore"/>
    <property type="evidence" value="ECO:0007669"/>
    <property type="project" value="UniProtKB-KW"/>
</dbReference>
<keyword evidence="4" id="KW-0378">Hydrolase</keyword>
<dbReference type="Pfam" id="PF01510">
    <property type="entry name" value="Amidase_2"/>
    <property type="match status" value="1"/>
</dbReference>
<dbReference type="Proteomes" id="UP000006556">
    <property type="component" value="Chromosome"/>
</dbReference>
<dbReference type="eggNOG" id="COG1388">
    <property type="taxonomic scope" value="Bacteria"/>
</dbReference>
<evidence type="ECO:0000256" key="2">
    <source>
        <dbReference type="ARBA" id="ARBA00007553"/>
    </source>
</evidence>
<dbReference type="PANTHER" id="PTHR30417:SF11">
    <property type="entry name" value="N-ACETYLMURAMOYL-L-ALANINE AMIDASE XLYA"/>
    <property type="match status" value="1"/>
</dbReference>
<gene>
    <name evidence="9" type="ordered locus">PTH_2173</name>
</gene>
<evidence type="ECO:0000259" key="8">
    <source>
        <dbReference type="PROSITE" id="PS51782"/>
    </source>
</evidence>
<dbReference type="eggNOG" id="COG5632">
    <property type="taxonomic scope" value="Bacteria"/>
</dbReference>
<organism evidence="9 10">
    <name type="scientific">Pelotomaculum thermopropionicum (strain DSM 13744 / JCM 10971 / SI)</name>
    <dbReference type="NCBI Taxonomy" id="370438"/>
    <lineage>
        <taxon>Bacteria</taxon>
        <taxon>Bacillati</taxon>
        <taxon>Bacillota</taxon>
        <taxon>Clostridia</taxon>
        <taxon>Eubacteriales</taxon>
        <taxon>Desulfotomaculaceae</taxon>
        <taxon>Pelotomaculum</taxon>
    </lineage>
</organism>
<accession>A5D090</accession>
<dbReference type="GO" id="GO:0008745">
    <property type="term" value="F:N-acetylmuramoyl-L-alanine amidase activity"/>
    <property type="evidence" value="ECO:0007669"/>
    <property type="project" value="UniProtKB-EC"/>
</dbReference>
<dbReference type="STRING" id="370438.PTH_2173"/>
<dbReference type="AlphaFoldDB" id="A5D090"/>
<dbReference type="InterPro" id="IPR036505">
    <property type="entry name" value="Amidase/PGRP_sf"/>
</dbReference>
<dbReference type="PROSITE" id="PS51782">
    <property type="entry name" value="LYSM"/>
    <property type="match status" value="1"/>
</dbReference>
<dbReference type="Gene3D" id="3.40.80.10">
    <property type="entry name" value="Peptidoglycan recognition protein-like"/>
    <property type="match status" value="1"/>
</dbReference>
<evidence type="ECO:0000256" key="6">
    <source>
        <dbReference type="ARBA" id="ARBA00023287"/>
    </source>
</evidence>
<dbReference type="GO" id="GO:0009254">
    <property type="term" value="P:peptidoglycan turnover"/>
    <property type="evidence" value="ECO:0007669"/>
    <property type="project" value="TreeGrafter"/>
</dbReference>
<dbReference type="EMBL" id="AP009389">
    <property type="protein sequence ID" value="BAF60354.1"/>
    <property type="molecule type" value="Genomic_DNA"/>
</dbReference>
<dbReference type="SUPFAM" id="SSF54106">
    <property type="entry name" value="LysM domain"/>
    <property type="match status" value="1"/>
</dbReference>
<dbReference type="InterPro" id="IPR036779">
    <property type="entry name" value="LysM_dom_sf"/>
</dbReference>
<dbReference type="Gene3D" id="3.10.350.10">
    <property type="entry name" value="LysM domain"/>
    <property type="match status" value="1"/>
</dbReference>